<dbReference type="Proteomes" id="UP001143981">
    <property type="component" value="Unassembled WGS sequence"/>
</dbReference>
<feature type="compositionally biased region" description="Basic and acidic residues" evidence="1">
    <location>
        <begin position="1"/>
        <end position="15"/>
    </location>
</feature>
<keyword evidence="3" id="KW-1185">Reference proteome</keyword>
<sequence>MHEADDFGDFLHSETVDNVWPHPEQPLSDGDHDQHGKLDTSQQPAPLAGSGIDSTPDSATDELAPCTSGADSAGPRGEKHDPINIAASQLLEWISGPGVPEDRDTTGPDAGPLPGADALAAWASAEGLMGGSDLTLHLGEIASRLCSIVPPWPQHVEPADMDQKPITVSLEPVYNTLGPATVVDAVRTSTDGTRLNTLAYNLVWPMYADHGPPETCTSEDDGLVNAYMRLAENLSRP</sequence>
<dbReference type="AlphaFoldDB" id="A0A9W7YBK7"/>
<proteinExistence type="predicted"/>
<feature type="compositionally biased region" description="Basic and acidic residues" evidence="1">
    <location>
        <begin position="29"/>
        <end position="38"/>
    </location>
</feature>
<name>A0A9W7YBK7_9FUNG</name>
<protein>
    <submittedName>
        <fullName evidence="2">Uncharacterized protein</fullName>
    </submittedName>
</protein>
<accession>A0A9W7YBK7</accession>
<comment type="caution">
    <text evidence="2">The sequence shown here is derived from an EMBL/GenBank/DDBJ whole genome shotgun (WGS) entry which is preliminary data.</text>
</comment>
<reference evidence="2" key="1">
    <citation type="submission" date="2022-07" db="EMBL/GenBank/DDBJ databases">
        <title>Phylogenomic reconstructions and comparative analyses of Kickxellomycotina fungi.</title>
        <authorList>
            <person name="Reynolds N.K."/>
            <person name="Stajich J.E."/>
            <person name="Barry K."/>
            <person name="Grigoriev I.V."/>
            <person name="Crous P."/>
            <person name="Smith M.E."/>
        </authorList>
    </citation>
    <scope>NUCLEOTIDE SEQUENCE</scope>
    <source>
        <strain evidence="2">BCRC 34381</strain>
    </source>
</reference>
<organism evidence="2 3">
    <name type="scientific">Coemansia biformis</name>
    <dbReference type="NCBI Taxonomy" id="1286918"/>
    <lineage>
        <taxon>Eukaryota</taxon>
        <taxon>Fungi</taxon>
        <taxon>Fungi incertae sedis</taxon>
        <taxon>Zoopagomycota</taxon>
        <taxon>Kickxellomycotina</taxon>
        <taxon>Kickxellomycetes</taxon>
        <taxon>Kickxellales</taxon>
        <taxon>Kickxellaceae</taxon>
        <taxon>Coemansia</taxon>
    </lineage>
</organism>
<evidence type="ECO:0000256" key="1">
    <source>
        <dbReference type="SAM" id="MobiDB-lite"/>
    </source>
</evidence>
<gene>
    <name evidence="2" type="ORF">LPJ61_004084</name>
</gene>
<feature type="region of interest" description="Disordered" evidence="1">
    <location>
        <begin position="1"/>
        <end position="81"/>
    </location>
</feature>
<dbReference type="OrthoDB" id="5541425at2759"/>
<dbReference type="EMBL" id="JANBOI010000841">
    <property type="protein sequence ID" value="KAJ1728342.1"/>
    <property type="molecule type" value="Genomic_DNA"/>
</dbReference>
<evidence type="ECO:0000313" key="3">
    <source>
        <dbReference type="Proteomes" id="UP001143981"/>
    </source>
</evidence>
<evidence type="ECO:0000313" key="2">
    <source>
        <dbReference type="EMBL" id="KAJ1728342.1"/>
    </source>
</evidence>